<comment type="caution">
    <text evidence="1">The sequence shown here is derived from an EMBL/GenBank/DDBJ whole genome shotgun (WGS) entry which is preliminary data.</text>
</comment>
<dbReference type="AlphaFoldDB" id="A0A7J3SMR1"/>
<organism evidence="1">
    <name type="scientific">Fervidicoccus fontis</name>
    <dbReference type="NCBI Taxonomy" id="683846"/>
    <lineage>
        <taxon>Archaea</taxon>
        <taxon>Thermoproteota</taxon>
        <taxon>Thermoprotei</taxon>
        <taxon>Fervidicoccales</taxon>
        <taxon>Fervidicoccaceae</taxon>
        <taxon>Fervidicoccus</taxon>
    </lineage>
</organism>
<reference evidence="1" key="1">
    <citation type="journal article" date="2020" name="mSystems">
        <title>Genome- and Community-Level Interaction Insights into Carbon Utilization and Element Cycling Functions of Hydrothermarchaeota in Hydrothermal Sediment.</title>
        <authorList>
            <person name="Zhou Z."/>
            <person name="Liu Y."/>
            <person name="Xu W."/>
            <person name="Pan J."/>
            <person name="Luo Z.H."/>
            <person name="Li M."/>
        </authorList>
    </citation>
    <scope>NUCLEOTIDE SEQUENCE [LARGE SCALE GENOMIC DNA]</scope>
    <source>
        <strain evidence="1">SpSt-885</strain>
    </source>
</reference>
<proteinExistence type="predicted"/>
<accession>A0A7J3SMR1</accession>
<evidence type="ECO:0000313" key="1">
    <source>
        <dbReference type="EMBL" id="HGZ60837.1"/>
    </source>
</evidence>
<sequence>MSMKSQSEALGAIVLAFIVALGIAYAAHGLKAGYNYLSSYNQLMESLEGKKEESILFTINNISGSIFAKSTISSRAVGLVVFSRETVYYENFTSFEIPQQEWIPIYLPGDVYALIAQFKNASLGVLTERGNLFVFSPEEIPKVEVTTSAQIAILGTMHKTGEFNSYFIGNNNRLVVSYMLSSSGSFSTSSGISVSGTLSVSPVWVPVIIFYTGNLSIRENWLPNSRTFYVTVEDLQGGKITVQMNADGSGISKSFSGLTAFKKMKMVLYASGFNQASMSDIQIYKMPSGSLIAMLYVYPTLSGANLAISSTGLLDGSVATLVANGKSFSYSTGVPDWQGNYYASASTYSIIYASAFDSATVSNGIYACSYGSGTSFKSDLAVEIIDPDTLGSTKIALKVAAPIITDLRGEGYLLNLDPPAYISMASGYYLSINSSSWSLNRNDYVGSNPQRASTQVSVKVTLPNGYILSSIGNVSMSFSYNAGTASSSGGGSSTPPYISTAPVNLMYLKVVPVSEAVPTNATIFIFTTSQDPSIYSNLSILYSVFNLDSEKWEIQERSEQISLIDTPIGEYYGASFFLQGDAKRELSAKVYYNNILISSDTFTNYS</sequence>
<dbReference type="EMBL" id="DTLS01000185">
    <property type="protein sequence ID" value="HGZ60837.1"/>
    <property type="molecule type" value="Genomic_DNA"/>
</dbReference>
<gene>
    <name evidence="1" type="ORF">ENW83_06555</name>
</gene>
<name>A0A7J3SMR1_9CREN</name>
<protein>
    <submittedName>
        <fullName evidence="1">Uncharacterized protein</fullName>
    </submittedName>
</protein>